<dbReference type="AlphaFoldDB" id="E2ANW2"/>
<evidence type="ECO:0000313" key="2">
    <source>
        <dbReference type="Proteomes" id="UP000000311"/>
    </source>
</evidence>
<keyword evidence="2" id="KW-1185">Reference proteome</keyword>
<dbReference type="Proteomes" id="UP000000311">
    <property type="component" value="Unassembled WGS sequence"/>
</dbReference>
<sequence length="106" mass="11961">MRCTWTSNGPALSSEYLLFRIVSVSDITDPEFGSWAVDYYLWDVRLLSVLEREILEEAGRNSFSIGRLPKIFVRVTGEEPDSVINDSNAADMSGSSKSIFEDILDY</sequence>
<name>E2ANW2_CAMFO</name>
<organism evidence="2">
    <name type="scientific">Camponotus floridanus</name>
    <name type="common">Florida carpenter ant</name>
    <dbReference type="NCBI Taxonomy" id="104421"/>
    <lineage>
        <taxon>Eukaryota</taxon>
        <taxon>Metazoa</taxon>
        <taxon>Ecdysozoa</taxon>
        <taxon>Arthropoda</taxon>
        <taxon>Hexapoda</taxon>
        <taxon>Insecta</taxon>
        <taxon>Pterygota</taxon>
        <taxon>Neoptera</taxon>
        <taxon>Endopterygota</taxon>
        <taxon>Hymenoptera</taxon>
        <taxon>Apocrita</taxon>
        <taxon>Aculeata</taxon>
        <taxon>Formicoidea</taxon>
        <taxon>Formicidae</taxon>
        <taxon>Formicinae</taxon>
        <taxon>Camponotus</taxon>
    </lineage>
</organism>
<dbReference type="EMBL" id="GL441421">
    <property type="protein sequence ID" value="EFN64874.1"/>
    <property type="molecule type" value="Genomic_DNA"/>
</dbReference>
<reference evidence="1 2" key="1">
    <citation type="journal article" date="2010" name="Science">
        <title>Genomic comparison of the ants Camponotus floridanus and Harpegnathos saltator.</title>
        <authorList>
            <person name="Bonasio R."/>
            <person name="Zhang G."/>
            <person name="Ye C."/>
            <person name="Mutti N.S."/>
            <person name="Fang X."/>
            <person name="Qin N."/>
            <person name="Donahue G."/>
            <person name="Yang P."/>
            <person name="Li Q."/>
            <person name="Li C."/>
            <person name="Zhang P."/>
            <person name="Huang Z."/>
            <person name="Berger S.L."/>
            <person name="Reinberg D."/>
            <person name="Wang J."/>
            <person name="Liebig J."/>
        </authorList>
    </citation>
    <scope>NUCLEOTIDE SEQUENCE [LARGE SCALE GENOMIC DNA]</scope>
    <source>
        <strain evidence="2">C129</strain>
    </source>
</reference>
<evidence type="ECO:0000313" key="1">
    <source>
        <dbReference type="EMBL" id="EFN64874.1"/>
    </source>
</evidence>
<protein>
    <submittedName>
        <fullName evidence="1">Uncharacterized protein</fullName>
    </submittedName>
</protein>
<proteinExistence type="predicted"/>
<accession>E2ANW2</accession>
<gene>
    <name evidence="1" type="ORF">EAG_04500</name>
</gene>
<dbReference type="InParanoid" id="E2ANW2"/>